<evidence type="ECO:0000313" key="2">
    <source>
        <dbReference type="Proteomes" id="UP000290289"/>
    </source>
</evidence>
<reference evidence="1 2" key="1">
    <citation type="submission" date="2018-10" db="EMBL/GenBank/DDBJ databases">
        <title>A high-quality apple genome assembly.</title>
        <authorList>
            <person name="Hu J."/>
        </authorList>
    </citation>
    <scope>NUCLEOTIDE SEQUENCE [LARGE SCALE GENOMIC DNA]</scope>
    <source>
        <strain evidence="2">cv. HFTH1</strain>
        <tissue evidence="1">Young leaf</tissue>
    </source>
</reference>
<organism evidence="1 2">
    <name type="scientific">Malus domestica</name>
    <name type="common">Apple</name>
    <name type="synonym">Pyrus malus</name>
    <dbReference type="NCBI Taxonomy" id="3750"/>
    <lineage>
        <taxon>Eukaryota</taxon>
        <taxon>Viridiplantae</taxon>
        <taxon>Streptophyta</taxon>
        <taxon>Embryophyta</taxon>
        <taxon>Tracheophyta</taxon>
        <taxon>Spermatophyta</taxon>
        <taxon>Magnoliopsida</taxon>
        <taxon>eudicotyledons</taxon>
        <taxon>Gunneridae</taxon>
        <taxon>Pentapetalae</taxon>
        <taxon>rosids</taxon>
        <taxon>fabids</taxon>
        <taxon>Rosales</taxon>
        <taxon>Rosaceae</taxon>
        <taxon>Amygdaloideae</taxon>
        <taxon>Maleae</taxon>
        <taxon>Malus</taxon>
    </lineage>
</organism>
<dbReference type="Proteomes" id="UP000290289">
    <property type="component" value="Chromosome 4"/>
</dbReference>
<gene>
    <name evidence="1" type="ORF">DVH24_001466</name>
</gene>
<protein>
    <submittedName>
        <fullName evidence="1">Uncharacterized protein</fullName>
    </submittedName>
</protein>
<keyword evidence="2" id="KW-1185">Reference proteome</keyword>
<comment type="caution">
    <text evidence="1">The sequence shown here is derived from an EMBL/GenBank/DDBJ whole genome shotgun (WGS) entry which is preliminary data.</text>
</comment>
<evidence type="ECO:0000313" key="1">
    <source>
        <dbReference type="EMBL" id="RXI01232.1"/>
    </source>
</evidence>
<dbReference type="AlphaFoldDB" id="A0A498K7A8"/>
<sequence length="75" mass="8533">MVSKYFGSCVKLNGHTQRAKLENSPHVKGRVESESHTDEMRILHVLISSYARLLPILPIGFFVEPQFSSHIILKN</sequence>
<name>A0A498K7A8_MALDO</name>
<dbReference type="EMBL" id="RDQH01000330">
    <property type="protein sequence ID" value="RXI01232.1"/>
    <property type="molecule type" value="Genomic_DNA"/>
</dbReference>
<proteinExistence type="predicted"/>
<accession>A0A498K7A8</accession>